<organism evidence="3 4">
    <name type="scientific">Acrodontium crateriforme</name>
    <dbReference type="NCBI Taxonomy" id="150365"/>
    <lineage>
        <taxon>Eukaryota</taxon>
        <taxon>Fungi</taxon>
        <taxon>Dikarya</taxon>
        <taxon>Ascomycota</taxon>
        <taxon>Pezizomycotina</taxon>
        <taxon>Dothideomycetes</taxon>
        <taxon>Dothideomycetidae</taxon>
        <taxon>Mycosphaerellales</taxon>
        <taxon>Teratosphaeriaceae</taxon>
        <taxon>Acrodontium</taxon>
    </lineage>
</organism>
<comment type="pathway">
    <text evidence="1">Mycotoxin biosynthesis.</text>
</comment>
<dbReference type="Pfam" id="PF11807">
    <property type="entry name" value="UstYa"/>
    <property type="match status" value="1"/>
</dbReference>
<dbReference type="GO" id="GO:0043386">
    <property type="term" value="P:mycotoxin biosynthetic process"/>
    <property type="evidence" value="ECO:0007669"/>
    <property type="project" value="InterPro"/>
</dbReference>
<dbReference type="InterPro" id="IPR021765">
    <property type="entry name" value="UstYa-like"/>
</dbReference>
<evidence type="ECO:0000256" key="2">
    <source>
        <dbReference type="ARBA" id="ARBA00035112"/>
    </source>
</evidence>
<dbReference type="PANTHER" id="PTHR33365">
    <property type="entry name" value="YALI0B05434P"/>
    <property type="match status" value="1"/>
</dbReference>
<evidence type="ECO:0000313" key="3">
    <source>
        <dbReference type="EMBL" id="WPG97472.1"/>
    </source>
</evidence>
<proteinExistence type="inferred from homology"/>
<dbReference type="PANTHER" id="PTHR33365:SF4">
    <property type="entry name" value="CYCLOCHLOROTINE BIOSYNTHESIS PROTEIN O"/>
    <property type="match status" value="1"/>
</dbReference>
<dbReference type="EMBL" id="CP138580">
    <property type="protein sequence ID" value="WPG97472.1"/>
    <property type="molecule type" value="Genomic_DNA"/>
</dbReference>
<sequence>MFKMRFPFSWRPVLAAGCLVCSIVFYIVATQHPAKPAACMEQLFPNVMGRTAIKYEWKDSWDFFVQSDIYMGPPTISREQAWDALSPYGAIELDVLPTSKRSRHESGLLRANDGRILAIPGFSIQMNCLKILRRSLFDQDDTSLYARPSLRTVDQCIEKLRQDLVCAFEPTPFLEVHANNSKEQNFVTDMDAPAGFLQLDL</sequence>
<name>A0AAQ3LZZ1_9PEZI</name>
<evidence type="ECO:0000313" key="4">
    <source>
        <dbReference type="Proteomes" id="UP001303373"/>
    </source>
</evidence>
<accession>A0AAQ3LZZ1</accession>
<keyword evidence="4" id="KW-1185">Reference proteome</keyword>
<gene>
    <name evidence="3" type="ORF">R9X50_00024800</name>
</gene>
<reference evidence="3 4" key="1">
    <citation type="submission" date="2023-11" db="EMBL/GenBank/DDBJ databases">
        <title>An acidophilic fungus is an integral part of prey digestion in a carnivorous sundew plant.</title>
        <authorList>
            <person name="Tsai I.J."/>
        </authorList>
    </citation>
    <scope>NUCLEOTIDE SEQUENCE [LARGE SCALE GENOMIC DNA]</scope>
    <source>
        <strain evidence="3">169a</strain>
    </source>
</reference>
<evidence type="ECO:0000256" key="1">
    <source>
        <dbReference type="ARBA" id="ARBA00004685"/>
    </source>
</evidence>
<dbReference type="AlphaFoldDB" id="A0AAQ3LZZ1"/>
<comment type="similarity">
    <text evidence="2">Belongs to the ustYa family.</text>
</comment>
<dbReference type="Proteomes" id="UP001303373">
    <property type="component" value="Chromosome 1"/>
</dbReference>
<protein>
    <submittedName>
        <fullName evidence="3">Uncharacterized protein</fullName>
    </submittedName>
</protein>